<proteinExistence type="predicted"/>
<gene>
    <name evidence="2" type="ORF">SAMN05421844_11248</name>
</gene>
<name>A0ABY0P8T7_9HYPH</name>
<dbReference type="Proteomes" id="UP000199468">
    <property type="component" value="Unassembled WGS sequence"/>
</dbReference>
<evidence type="ECO:0000313" key="2">
    <source>
        <dbReference type="EMBL" id="SDH70788.1"/>
    </source>
</evidence>
<accession>A0ABY0P8T7</accession>
<dbReference type="PANTHER" id="PTHR30383">
    <property type="entry name" value="THIOESTERASE 1/PROTEASE 1/LYSOPHOSPHOLIPASE L1"/>
    <property type="match status" value="1"/>
</dbReference>
<dbReference type="EMBL" id="FNBZ01000012">
    <property type="protein sequence ID" value="SDH70788.1"/>
    <property type="molecule type" value="Genomic_DNA"/>
</dbReference>
<comment type="caution">
    <text evidence="2">The sequence shown here is derived from an EMBL/GenBank/DDBJ whole genome shotgun (WGS) entry which is preliminary data.</text>
</comment>
<dbReference type="Pfam" id="PF13472">
    <property type="entry name" value="Lipase_GDSL_2"/>
    <property type="match status" value="1"/>
</dbReference>
<dbReference type="InterPro" id="IPR013830">
    <property type="entry name" value="SGNH_hydro"/>
</dbReference>
<dbReference type="PROSITE" id="PS01098">
    <property type="entry name" value="LIPASE_GDSL_SER"/>
    <property type="match status" value="1"/>
</dbReference>
<keyword evidence="3" id="KW-1185">Reference proteome</keyword>
<reference evidence="2 3" key="1">
    <citation type="submission" date="2016-10" db="EMBL/GenBank/DDBJ databases">
        <authorList>
            <person name="Varghese N."/>
            <person name="Submissions S."/>
        </authorList>
    </citation>
    <scope>NUCLEOTIDE SEQUENCE [LARGE SCALE GENOMIC DNA]</scope>
    <source>
        <strain evidence="2 3">DSM 26672</strain>
    </source>
</reference>
<protein>
    <submittedName>
        <fullName evidence="2">Acyl-CoA thioesterase-1</fullName>
    </submittedName>
</protein>
<organism evidence="2 3">
    <name type="scientific">Bosea robiniae</name>
    <dbReference type="NCBI Taxonomy" id="1036780"/>
    <lineage>
        <taxon>Bacteria</taxon>
        <taxon>Pseudomonadati</taxon>
        <taxon>Pseudomonadota</taxon>
        <taxon>Alphaproteobacteria</taxon>
        <taxon>Hyphomicrobiales</taxon>
        <taxon>Boseaceae</taxon>
        <taxon>Bosea</taxon>
    </lineage>
</organism>
<dbReference type="PANTHER" id="PTHR30383:SF24">
    <property type="entry name" value="THIOESTERASE 1_PROTEASE 1_LYSOPHOSPHOLIPASE L1"/>
    <property type="match status" value="1"/>
</dbReference>
<dbReference type="SUPFAM" id="SSF52266">
    <property type="entry name" value="SGNH hydrolase"/>
    <property type="match status" value="1"/>
</dbReference>
<dbReference type="CDD" id="cd01822">
    <property type="entry name" value="Lysophospholipase_L1_like"/>
    <property type="match status" value="1"/>
</dbReference>
<dbReference type="InterPro" id="IPR008265">
    <property type="entry name" value="Lipase_GDSL_AS"/>
</dbReference>
<feature type="domain" description="SGNH hydrolase-type esterase" evidence="1">
    <location>
        <begin position="21"/>
        <end position="181"/>
    </location>
</feature>
<dbReference type="InterPro" id="IPR036514">
    <property type="entry name" value="SGNH_hydro_sf"/>
</dbReference>
<evidence type="ECO:0000259" key="1">
    <source>
        <dbReference type="Pfam" id="PF13472"/>
    </source>
</evidence>
<dbReference type="RefSeq" id="WP_091862602.1">
    <property type="nucleotide sequence ID" value="NZ_FNBZ01000012.1"/>
</dbReference>
<sequence>MAGAQTPPSNASAARSLKLVAFGDSLSAGYNLPGSAAFPTVLEQALRQKGLAVEIVNAGVSGDTTQGGLERLDWSVPDGTDGVILELGANDALRGVDPALTRKNLEAMIVRLTERKIPVLLAGMYAPRNLGEDYAKRFDAIYPELAKTHGLVLYPFFLEGIAGDRALNQADGLHPTAEGVAVIVRTILPTVERFIASLPPRS</sequence>
<evidence type="ECO:0000313" key="3">
    <source>
        <dbReference type="Proteomes" id="UP000199468"/>
    </source>
</evidence>
<dbReference type="Gene3D" id="3.40.50.1110">
    <property type="entry name" value="SGNH hydrolase"/>
    <property type="match status" value="1"/>
</dbReference>
<dbReference type="InterPro" id="IPR051532">
    <property type="entry name" value="Ester_Hydrolysis_Enzymes"/>
</dbReference>